<name>A0A1F6MQT8_9BACT</name>
<protein>
    <recommendedName>
        <fullName evidence="3">30S ribosomal protein S21</fullName>
    </recommendedName>
</protein>
<dbReference type="EMBL" id="MFQE01000015">
    <property type="protein sequence ID" value="OGH73793.1"/>
    <property type="molecule type" value="Genomic_DNA"/>
</dbReference>
<dbReference type="STRING" id="1798683.A3C90_02295"/>
<dbReference type="AlphaFoldDB" id="A0A1F6MQT8"/>
<sequence>MSEIRRRRGESFDAFMRRVKRRWQQSGKILQTKKVQYFVPKKSKNVGRKSAVRKAHLISKTNYLRKIGKLVEEEDQFGRPQGRR</sequence>
<comment type="caution">
    <text evidence="1">The sequence shown here is derived from an EMBL/GenBank/DDBJ whole genome shotgun (WGS) entry which is preliminary data.</text>
</comment>
<dbReference type="Proteomes" id="UP000177457">
    <property type="component" value="Unassembled WGS sequence"/>
</dbReference>
<organism evidence="1 2">
    <name type="scientific">Candidatus Magasanikbacteria bacterium RIFCSPHIGHO2_02_FULL_51_14</name>
    <dbReference type="NCBI Taxonomy" id="1798683"/>
    <lineage>
        <taxon>Bacteria</taxon>
        <taxon>Candidatus Magasanikiibacteriota</taxon>
    </lineage>
</organism>
<evidence type="ECO:0000313" key="2">
    <source>
        <dbReference type="Proteomes" id="UP000177457"/>
    </source>
</evidence>
<accession>A0A1F6MQT8</accession>
<gene>
    <name evidence="1" type="ORF">A3C90_02295</name>
</gene>
<reference evidence="1 2" key="1">
    <citation type="journal article" date="2016" name="Nat. Commun.">
        <title>Thousands of microbial genomes shed light on interconnected biogeochemical processes in an aquifer system.</title>
        <authorList>
            <person name="Anantharaman K."/>
            <person name="Brown C.T."/>
            <person name="Hug L.A."/>
            <person name="Sharon I."/>
            <person name="Castelle C.J."/>
            <person name="Probst A.J."/>
            <person name="Thomas B.C."/>
            <person name="Singh A."/>
            <person name="Wilkins M.J."/>
            <person name="Karaoz U."/>
            <person name="Brodie E.L."/>
            <person name="Williams K.H."/>
            <person name="Hubbard S.S."/>
            <person name="Banfield J.F."/>
        </authorList>
    </citation>
    <scope>NUCLEOTIDE SEQUENCE [LARGE SCALE GENOMIC DNA]</scope>
</reference>
<evidence type="ECO:0008006" key="3">
    <source>
        <dbReference type="Google" id="ProtNLM"/>
    </source>
</evidence>
<evidence type="ECO:0000313" key="1">
    <source>
        <dbReference type="EMBL" id="OGH73793.1"/>
    </source>
</evidence>
<proteinExistence type="predicted"/>